<evidence type="ECO:0000313" key="2">
    <source>
        <dbReference type="Proteomes" id="UP001054821"/>
    </source>
</evidence>
<comment type="caution">
    <text evidence="1">The sequence shown here is derived from an EMBL/GenBank/DDBJ whole genome shotgun (WGS) entry which is preliminary data.</text>
</comment>
<accession>A0AAD4WHJ1</accession>
<proteinExistence type="predicted"/>
<protein>
    <submittedName>
        <fullName evidence="1">Uncharacterized protein</fullName>
    </submittedName>
</protein>
<dbReference type="EMBL" id="JAJFAZ020000002">
    <property type="protein sequence ID" value="KAI5343256.1"/>
    <property type="molecule type" value="Genomic_DNA"/>
</dbReference>
<gene>
    <name evidence="1" type="ORF">L3X38_011132</name>
</gene>
<keyword evidence="2" id="KW-1185">Reference proteome</keyword>
<reference evidence="1 2" key="1">
    <citation type="journal article" date="2022" name="G3 (Bethesda)">
        <title>Whole-genome sequence and methylome profiling of the almond [Prunus dulcis (Mill.) D.A. Webb] cultivar 'Nonpareil'.</title>
        <authorList>
            <person name="D'Amico-Willman K.M."/>
            <person name="Ouma W.Z."/>
            <person name="Meulia T."/>
            <person name="Sideli G.M."/>
            <person name="Gradziel T.M."/>
            <person name="Fresnedo-Ramirez J."/>
        </authorList>
    </citation>
    <scope>NUCLEOTIDE SEQUENCE [LARGE SCALE GENOMIC DNA]</scope>
    <source>
        <strain evidence="1">Clone GOH B32 T37-40</strain>
    </source>
</reference>
<name>A0AAD4WHJ1_PRUDU</name>
<sequence length="167" mass="18489">MKRYEISMVRYGYGTVSVFQFKMPTPSDVPTMAAYSLAGEKSDGEDVPIHCGLKNSVIWDSKLKLSIHTSLYPLEEKVQKGEVGVPYFPVTPRTGSAVAGYCPLWAWLHSHQPSRFCFWELTKQLPRVVTNPGIAPASNSLNFGVPTNPKPVSSQKASHYIDARCAI</sequence>
<organism evidence="1 2">
    <name type="scientific">Prunus dulcis</name>
    <name type="common">Almond</name>
    <name type="synonym">Amygdalus dulcis</name>
    <dbReference type="NCBI Taxonomy" id="3755"/>
    <lineage>
        <taxon>Eukaryota</taxon>
        <taxon>Viridiplantae</taxon>
        <taxon>Streptophyta</taxon>
        <taxon>Embryophyta</taxon>
        <taxon>Tracheophyta</taxon>
        <taxon>Spermatophyta</taxon>
        <taxon>Magnoliopsida</taxon>
        <taxon>eudicotyledons</taxon>
        <taxon>Gunneridae</taxon>
        <taxon>Pentapetalae</taxon>
        <taxon>rosids</taxon>
        <taxon>fabids</taxon>
        <taxon>Rosales</taxon>
        <taxon>Rosaceae</taxon>
        <taxon>Amygdaloideae</taxon>
        <taxon>Amygdaleae</taxon>
        <taxon>Prunus</taxon>
    </lineage>
</organism>
<dbReference type="AlphaFoldDB" id="A0AAD4WHJ1"/>
<dbReference type="Proteomes" id="UP001054821">
    <property type="component" value="Chromosome 2"/>
</dbReference>
<evidence type="ECO:0000313" key="1">
    <source>
        <dbReference type="EMBL" id="KAI5343256.1"/>
    </source>
</evidence>